<feature type="compositionally biased region" description="Polar residues" evidence="1">
    <location>
        <begin position="109"/>
        <end position="124"/>
    </location>
</feature>
<sequence length="214" mass="24322">MSTQIDNLSLSFNEILYNIGDLFDDLYTDKTANLVLPNNNNKAAENLNKAIKTFDKNLDDILIQLNDISLFDKKLKQRAIEREQQKNTIPAKQEPTPANETKQPEIESRTAQNTSNDNTENFGNHENLLDDISNFLSTVPDSADVNLNGDFNDNIQDLLMDANPYDDPNNTETLDFQNNSNNDNQNNAQNNMNDNSNLEFDNNIFNEIDSMLNI</sequence>
<evidence type="ECO:0000256" key="1">
    <source>
        <dbReference type="SAM" id="MobiDB-lite"/>
    </source>
</evidence>
<feature type="region of interest" description="Disordered" evidence="1">
    <location>
        <begin position="82"/>
        <end position="126"/>
    </location>
</feature>
<dbReference type="RefSeq" id="XP_019036373.1">
    <property type="nucleotide sequence ID" value="XM_019183909.1"/>
</dbReference>
<feature type="compositionally biased region" description="Polar residues" evidence="1">
    <location>
        <begin position="86"/>
        <end position="101"/>
    </location>
</feature>
<dbReference type="GeneID" id="30201155"/>
<feature type="region of interest" description="Disordered" evidence="1">
    <location>
        <begin position="158"/>
        <end position="199"/>
    </location>
</feature>
<dbReference type="Proteomes" id="UP000094112">
    <property type="component" value="Unassembled WGS sequence"/>
</dbReference>
<accession>A0A1E3NVK8</accession>
<reference evidence="2 3" key="1">
    <citation type="journal article" date="2016" name="Proc. Natl. Acad. Sci. U.S.A.">
        <title>Comparative genomics of biotechnologically important yeasts.</title>
        <authorList>
            <person name="Riley R."/>
            <person name="Haridas S."/>
            <person name="Wolfe K.H."/>
            <person name="Lopes M.R."/>
            <person name="Hittinger C.T."/>
            <person name="Goeker M."/>
            <person name="Salamov A.A."/>
            <person name="Wisecaver J.H."/>
            <person name="Long T.M."/>
            <person name="Calvey C.H."/>
            <person name="Aerts A.L."/>
            <person name="Barry K.W."/>
            <person name="Choi C."/>
            <person name="Clum A."/>
            <person name="Coughlan A.Y."/>
            <person name="Deshpande S."/>
            <person name="Douglass A.P."/>
            <person name="Hanson S.J."/>
            <person name="Klenk H.-P."/>
            <person name="LaButti K.M."/>
            <person name="Lapidus A."/>
            <person name="Lindquist E.A."/>
            <person name="Lipzen A.M."/>
            <person name="Meier-Kolthoff J.P."/>
            <person name="Ohm R.A."/>
            <person name="Otillar R.P."/>
            <person name="Pangilinan J.L."/>
            <person name="Peng Y."/>
            <person name="Rokas A."/>
            <person name="Rosa C.A."/>
            <person name="Scheuner C."/>
            <person name="Sibirny A.A."/>
            <person name="Slot J.C."/>
            <person name="Stielow J.B."/>
            <person name="Sun H."/>
            <person name="Kurtzman C.P."/>
            <person name="Blackwell M."/>
            <person name="Grigoriev I.V."/>
            <person name="Jeffries T.W."/>
        </authorList>
    </citation>
    <scope>NUCLEOTIDE SEQUENCE [LARGE SCALE GENOMIC DNA]</scope>
    <source>
        <strain evidence="3">ATCC 58044 / CBS 1984 / NCYC 433 / NRRL Y-366-8</strain>
    </source>
</reference>
<dbReference type="EMBL" id="KV454214">
    <property type="protein sequence ID" value="ODQ57166.1"/>
    <property type="molecule type" value="Genomic_DNA"/>
</dbReference>
<feature type="compositionally biased region" description="Polar residues" evidence="1">
    <location>
        <begin position="168"/>
        <end position="177"/>
    </location>
</feature>
<proteinExistence type="predicted"/>
<evidence type="ECO:0000313" key="3">
    <source>
        <dbReference type="Proteomes" id="UP000094112"/>
    </source>
</evidence>
<gene>
    <name evidence="2" type="ORF">WICANDRAFT_65426</name>
</gene>
<name>A0A1E3NVK8_WICAA</name>
<feature type="compositionally biased region" description="Low complexity" evidence="1">
    <location>
        <begin position="178"/>
        <end position="197"/>
    </location>
</feature>
<organism evidence="2 3">
    <name type="scientific">Wickerhamomyces anomalus (strain ATCC 58044 / CBS 1984 / NCYC 433 / NRRL Y-366-8)</name>
    <name type="common">Yeast</name>
    <name type="synonym">Hansenula anomala</name>
    <dbReference type="NCBI Taxonomy" id="683960"/>
    <lineage>
        <taxon>Eukaryota</taxon>
        <taxon>Fungi</taxon>
        <taxon>Dikarya</taxon>
        <taxon>Ascomycota</taxon>
        <taxon>Saccharomycotina</taxon>
        <taxon>Saccharomycetes</taxon>
        <taxon>Phaffomycetales</taxon>
        <taxon>Wickerhamomycetaceae</taxon>
        <taxon>Wickerhamomyces</taxon>
    </lineage>
</organism>
<dbReference type="OrthoDB" id="3981258at2759"/>
<evidence type="ECO:0000313" key="2">
    <source>
        <dbReference type="EMBL" id="ODQ57166.1"/>
    </source>
</evidence>
<dbReference type="InterPro" id="IPR021017">
    <property type="entry name" value="Mediator_Med2_fun"/>
</dbReference>
<keyword evidence="3" id="KW-1185">Reference proteome</keyword>
<dbReference type="AlphaFoldDB" id="A0A1E3NVK8"/>
<protein>
    <submittedName>
        <fullName evidence="2">Uncharacterized protein</fullName>
    </submittedName>
</protein>
<dbReference type="Pfam" id="PF11214">
    <property type="entry name" value="Med2"/>
    <property type="match status" value="1"/>
</dbReference>